<evidence type="ECO:0000256" key="9">
    <source>
        <dbReference type="ARBA" id="ARBA00025772"/>
    </source>
</evidence>
<evidence type="ECO:0000256" key="6">
    <source>
        <dbReference type="ARBA" id="ARBA00022692"/>
    </source>
</evidence>
<dbReference type="EMBL" id="PUUL01000079">
    <property type="protein sequence ID" value="RXD52916.1"/>
    <property type="molecule type" value="Genomic_DNA"/>
</dbReference>
<evidence type="ECO:0000256" key="8">
    <source>
        <dbReference type="ARBA" id="ARBA00023136"/>
    </source>
</evidence>
<keyword evidence="7 11" id="KW-1133">Transmembrane helix</keyword>
<name>A0A1L5RAZ6_XANPE</name>
<evidence type="ECO:0000313" key="15">
    <source>
        <dbReference type="Proteomes" id="UP000289372"/>
    </source>
</evidence>
<feature type="domain" description="General secretion pathway GspH" evidence="12">
    <location>
        <begin position="53"/>
        <end position="171"/>
    </location>
</feature>
<reference evidence="13 16" key="2">
    <citation type="submission" date="2019-11" db="EMBL/GenBank/DDBJ databases">
        <title>Genome-resolved metagenomics to study the prevalence of co-infection and intraspecific heterogeneity among plant pathogen metapopulations.</title>
        <authorList>
            <person name="Newberry E."/>
            <person name="Bhandari R."/>
            <person name="Kemble J."/>
            <person name="Sikora E."/>
            <person name="Potnis N."/>
        </authorList>
    </citation>
    <scope>NUCLEOTIDE SEQUENCE [LARGE SCALE GENOMIC DNA]</scope>
    <source>
        <strain evidence="13">Xp_Tom_Tuscaloosa_18b</strain>
    </source>
</reference>
<accession>A0A1L5RAZ6</accession>
<dbReference type="NCBIfam" id="TIGR02532">
    <property type="entry name" value="IV_pilin_GFxxxE"/>
    <property type="match status" value="1"/>
</dbReference>
<dbReference type="Pfam" id="PF07963">
    <property type="entry name" value="N_methyl"/>
    <property type="match status" value="1"/>
</dbReference>
<dbReference type="GO" id="GO:0015627">
    <property type="term" value="C:type II protein secretion system complex"/>
    <property type="evidence" value="ECO:0007669"/>
    <property type="project" value="InterPro"/>
</dbReference>
<sequence>MGTLIRKAAFGRRESAFTLIELMVTVAVLAIVMAVAVPAFGTLIRSSRLTASANEMVAALQLARSEAVRQNSTVAVCRSDNGSTCATGGAWTQSITVVVRTGQVLRVSQIRSGLVVDASPAVNSLNDRISFSPDGIARTGAGAPLVGKISVCMTTTSPAQNIRNVVISGGGRVSIERAVGASCPTPTDS</sequence>
<evidence type="ECO:0000313" key="14">
    <source>
        <dbReference type="EMBL" id="RXD52916.1"/>
    </source>
</evidence>
<feature type="transmembrane region" description="Helical" evidence="11">
    <location>
        <begin position="16"/>
        <end position="40"/>
    </location>
</feature>
<comment type="similarity">
    <text evidence="9">Belongs to the GSP H family.</text>
</comment>
<dbReference type="InterPro" id="IPR022346">
    <property type="entry name" value="T2SS_GspH"/>
</dbReference>
<evidence type="ECO:0000256" key="4">
    <source>
        <dbReference type="ARBA" id="ARBA00022481"/>
    </source>
</evidence>
<evidence type="ECO:0000256" key="5">
    <source>
        <dbReference type="ARBA" id="ARBA00022519"/>
    </source>
</evidence>
<dbReference type="EMBL" id="JAAGYU010000033">
    <property type="protein sequence ID" value="NEL76481.1"/>
    <property type="molecule type" value="Genomic_DNA"/>
</dbReference>
<proteinExistence type="inferred from homology"/>
<dbReference type="Pfam" id="PF12019">
    <property type="entry name" value="GspH"/>
    <property type="match status" value="1"/>
</dbReference>
<dbReference type="RefSeq" id="WP_050541570.1">
    <property type="nucleotide sequence ID" value="NZ_CP116309.1"/>
</dbReference>
<evidence type="ECO:0000256" key="3">
    <source>
        <dbReference type="ARBA" id="ARBA00022475"/>
    </source>
</evidence>
<dbReference type="GO" id="GO:0005886">
    <property type="term" value="C:plasma membrane"/>
    <property type="evidence" value="ECO:0007669"/>
    <property type="project" value="UniProtKB-SubCell"/>
</dbReference>
<evidence type="ECO:0000259" key="12">
    <source>
        <dbReference type="Pfam" id="PF12019"/>
    </source>
</evidence>
<keyword evidence="8 11" id="KW-0472">Membrane</keyword>
<reference evidence="14 15" key="1">
    <citation type="submission" date="2018-02" db="EMBL/GenBank/DDBJ databases">
        <title>Characterization of Xanthomonas diversity in transplant houses and field plants.</title>
        <authorList>
            <person name="Abrahamian P."/>
            <person name="Timilsina S."/>
            <person name="Minsavage G.V."/>
            <person name="Goss E.M."/>
            <person name="Jones J.B."/>
            <person name="Vallad G.E."/>
        </authorList>
    </citation>
    <scope>NUCLEOTIDE SEQUENCE [LARGE SCALE GENOMIC DNA]</scope>
    <source>
        <strain evidence="14 15">GEV2132</strain>
    </source>
</reference>
<dbReference type="AlphaFoldDB" id="A0A1L5RAZ6"/>
<comment type="subcellular location">
    <subcellularLocation>
        <location evidence="1">Cell inner membrane</location>
        <topology evidence="1">Single-pass membrane protein</topology>
    </subcellularLocation>
</comment>
<evidence type="ECO:0000313" key="13">
    <source>
        <dbReference type="EMBL" id="NEL76481.1"/>
    </source>
</evidence>
<evidence type="ECO:0000256" key="7">
    <source>
        <dbReference type="ARBA" id="ARBA00022989"/>
    </source>
</evidence>
<evidence type="ECO:0000256" key="2">
    <source>
        <dbReference type="ARBA" id="ARBA00021549"/>
    </source>
</evidence>
<dbReference type="Proteomes" id="UP000471082">
    <property type="component" value="Unassembled WGS sequence"/>
</dbReference>
<evidence type="ECO:0000256" key="10">
    <source>
        <dbReference type="ARBA" id="ARBA00030775"/>
    </source>
</evidence>
<dbReference type="GO" id="GO:0015628">
    <property type="term" value="P:protein secretion by the type II secretion system"/>
    <property type="evidence" value="ECO:0007669"/>
    <property type="project" value="InterPro"/>
</dbReference>
<keyword evidence="4" id="KW-0488">Methylation</keyword>
<keyword evidence="6 11" id="KW-0812">Transmembrane</keyword>
<gene>
    <name evidence="14" type="ORF">DB769_14020</name>
    <name evidence="13" type="ORF">G3W61_09465</name>
</gene>
<keyword evidence="3" id="KW-1003">Cell membrane</keyword>
<evidence type="ECO:0000256" key="11">
    <source>
        <dbReference type="SAM" id="Phobius"/>
    </source>
</evidence>
<organism evidence="13 16">
    <name type="scientific">Xanthomonas perforans</name>
    <dbReference type="NCBI Taxonomy" id="442694"/>
    <lineage>
        <taxon>Bacteria</taxon>
        <taxon>Pseudomonadati</taxon>
        <taxon>Pseudomonadota</taxon>
        <taxon>Gammaproteobacteria</taxon>
        <taxon>Lysobacterales</taxon>
        <taxon>Lysobacteraceae</taxon>
        <taxon>Xanthomonas</taxon>
    </lineage>
</organism>
<comment type="caution">
    <text evidence="13">The sequence shown here is derived from an EMBL/GenBank/DDBJ whole genome shotgun (WGS) entry which is preliminary data.</text>
</comment>
<evidence type="ECO:0000313" key="16">
    <source>
        <dbReference type="Proteomes" id="UP000471082"/>
    </source>
</evidence>
<dbReference type="SUPFAM" id="SSF54523">
    <property type="entry name" value="Pili subunits"/>
    <property type="match status" value="1"/>
</dbReference>
<dbReference type="KEGG" id="xpe:BJD13_03300"/>
<dbReference type="InterPro" id="IPR045584">
    <property type="entry name" value="Pilin-like"/>
</dbReference>
<dbReference type="Proteomes" id="UP000289372">
    <property type="component" value="Unassembled WGS sequence"/>
</dbReference>
<evidence type="ECO:0000256" key="1">
    <source>
        <dbReference type="ARBA" id="ARBA00004377"/>
    </source>
</evidence>
<protein>
    <recommendedName>
        <fullName evidence="2">Type II secretion system protein H</fullName>
    </recommendedName>
    <alternativeName>
        <fullName evidence="10">General secretion pathway protein H</fullName>
    </alternativeName>
</protein>
<dbReference type="InterPro" id="IPR012902">
    <property type="entry name" value="N_methyl_site"/>
</dbReference>
<dbReference type="Gene3D" id="3.55.40.10">
    <property type="entry name" value="minor pseudopilin epsh domain"/>
    <property type="match status" value="1"/>
</dbReference>
<keyword evidence="5" id="KW-0997">Cell inner membrane</keyword>